<evidence type="ECO:0000256" key="9">
    <source>
        <dbReference type="ARBA" id="ARBA00023180"/>
    </source>
</evidence>
<evidence type="ECO:0000256" key="5">
    <source>
        <dbReference type="ARBA" id="ARBA00022989"/>
    </source>
</evidence>
<evidence type="ECO:0000256" key="12">
    <source>
        <dbReference type="PIRSR" id="PIRSR601508-1"/>
    </source>
</evidence>
<feature type="binding site" evidence="12">
    <location>
        <position position="79"/>
    </location>
    <ligand>
        <name>L-glutamate</name>
        <dbReference type="ChEBI" id="CHEBI:29985"/>
    </ligand>
</feature>
<proteinExistence type="predicted"/>
<accession>R7UZ93</accession>
<evidence type="ECO:0000259" key="16">
    <source>
        <dbReference type="SMART" id="SM00918"/>
    </source>
</evidence>
<dbReference type="Proteomes" id="UP000014760">
    <property type="component" value="Unassembled WGS sequence"/>
</dbReference>
<feature type="binding site" evidence="12">
    <location>
        <position position="81"/>
    </location>
    <ligand>
        <name>L-glutamate</name>
        <dbReference type="ChEBI" id="CHEBI:29985"/>
    </ligand>
</feature>
<evidence type="ECO:0000256" key="2">
    <source>
        <dbReference type="ARBA" id="ARBA00022448"/>
    </source>
</evidence>
<keyword evidence="19" id="KW-1185">Reference proteome</keyword>
<feature type="domain" description="Ionotropic glutamate receptor C-terminal" evidence="15">
    <location>
        <begin position="1"/>
        <end position="210"/>
    </location>
</feature>
<dbReference type="PANTHER" id="PTHR18966">
    <property type="entry name" value="IONOTROPIC GLUTAMATE RECEPTOR"/>
    <property type="match status" value="1"/>
</dbReference>
<dbReference type="Gene3D" id="3.40.190.10">
    <property type="entry name" value="Periplasmic binding protein-like II"/>
    <property type="match status" value="1"/>
</dbReference>
<dbReference type="EnsemblMetazoa" id="CapteT77388">
    <property type="protein sequence ID" value="CapteP77388"/>
    <property type="gene ID" value="CapteG77388"/>
</dbReference>
<keyword evidence="8" id="KW-0675">Receptor</keyword>
<sequence>QEPPFVEYTTNEERLLNPNIRLKGLCIDLLDIIKGSLGFQYEIHLVADGNYGTQNALTREWNGLMGDLVQGGADMCMAPLTITYERQQFVKFTKPFMDLGVNILVAKEVAKVSIMGFLEPFEWSLWAVVIGTFIFVGLCLTFCSYFSPYGHRGAYIQREDLTDLSGRANRNQLCLKESLWVSFAAWMQQGAEFSPRSLSGRFAQGTWWFTVMVISATYTANLAAFLTVARLDSGINSLNDLANQREIKYGTVKNSAVQKFF</sequence>
<organism evidence="17">
    <name type="scientific">Capitella teleta</name>
    <name type="common">Polychaete worm</name>
    <dbReference type="NCBI Taxonomy" id="283909"/>
    <lineage>
        <taxon>Eukaryota</taxon>
        <taxon>Metazoa</taxon>
        <taxon>Spiralia</taxon>
        <taxon>Lophotrochozoa</taxon>
        <taxon>Annelida</taxon>
        <taxon>Polychaeta</taxon>
        <taxon>Sedentaria</taxon>
        <taxon>Scolecida</taxon>
        <taxon>Capitellidae</taxon>
        <taxon>Capitella</taxon>
    </lineage>
</organism>
<gene>
    <name evidence="17" type="ORF">CAPTEDRAFT_77388</name>
</gene>
<evidence type="ECO:0000256" key="1">
    <source>
        <dbReference type="ARBA" id="ARBA00004651"/>
    </source>
</evidence>
<protein>
    <recommendedName>
        <fullName evidence="20">Ionotropic glutamate receptor L-glutamate and glycine-binding domain-containing protein</fullName>
    </recommendedName>
</protein>
<feature type="domain" description="Ionotropic glutamate receptor L-glutamate and glycine-binding" evidence="16">
    <location>
        <begin position="4"/>
        <end position="70"/>
    </location>
</feature>
<feature type="site" description="Crucial to convey clamshell closure to channel opening" evidence="13">
    <location>
        <position position="235"/>
    </location>
</feature>
<name>R7UZ93_CAPTE</name>
<dbReference type="Pfam" id="PF00060">
    <property type="entry name" value="Lig_chan"/>
    <property type="match status" value="1"/>
</dbReference>
<keyword evidence="6" id="KW-0406">Ion transport</keyword>
<dbReference type="OMA" id="DIFPRAI"/>
<dbReference type="FunFam" id="1.10.287.70:FF:000143">
    <property type="entry name" value="Probable glutamate receptor"/>
    <property type="match status" value="1"/>
</dbReference>
<evidence type="ECO:0000259" key="15">
    <source>
        <dbReference type="SMART" id="SM00079"/>
    </source>
</evidence>
<evidence type="ECO:0000256" key="13">
    <source>
        <dbReference type="PIRSR" id="PIRSR601508-2"/>
    </source>
</evidence>
<evidence type="ECO:0000256" key="7">
    <source>
        <dbReference type="ARBA" id="ARBA00023136"/>
    </source>
</evidence>
<dbReference type="OrthoDB" id="5984008at2759"/>
<keyword evidence="7 14" id="KW-0472">Membrane</keyword>
<keyword evidence="9" id="KW-0325">Glycoprotein</keyword>
<evidence type="ECO:0000256" key="4">
    <source>
        <dbReference type="ARBA" id="ARBA00022692"/>
    </source>
</evidence>
<keyword evidence="11" id="KW-0407">Ion channel</keyword>
<keyword evidence="3" id="KW-1003">Cell membrane</keyword>
<dbReference type="EMBL" id="KB296597">
    <property type="protein sequence ID" value="ELU11582.1"/>
    <property type="molecule type" value="Genomic_DNA"/>
</dbReference>
<feature type="binding site" evidence="12">
    <location>
        <position position="86"/>
    </location>
    <ligand>
        <name>L-glutamate</name>
        <dbReference type="ChEBI" id="CHEBI:29985"/>
    </ligand>
</feature>
<keyword evidence="5 14" id="KW-1133">Transmembrane helix</keyword>
<dbReference type="GO" id="GO:0005886">
    <property type="term" value="C:plasma membrane"/>
    <property type="evidence" value="ECO:0007669"/>
    <property type="project" value="UniProtKB-SubCell"/>
</dbReference>
<evidence type="ECO:0000313" key="17">
    <source>
        <dbReference type="EMBL" id="ELU11582.1"/>
    </source>
</evidence>
<dbReference type="SMART" id="SM00079">
    <property type="entry name" value="PBPe"/>
    <property type="match status" value="1"/>
</dbReference>
<dbReference type="InterPro" id="IPR015683">
    <property type="entry name" value="Ionotropic_Glu_rcpt"/>
</dbReference>
<dbReference type="FunFam" id="3.40.190.10:FF:000024">
    <property type="entry name" value="Glutamate receptor, ionotropic, delta 1"/>
    <property type="match status" value="1"/>
</dbReference>
<dbReference type="GO" id="GO:0038023">
    <property type="term" value="F:signaling receptor activity"/>
    <property type="evidence" value="ECO:0007669"/>
    <property type="project" value="InterPro"/>
</dbReference>
<evidence type="ECO:0000256" key="11">
    <source>
        <dbReference type="ARBA" id="ARBA00023303"/>
    </source>
</evidence>
<dbReference type="PRINTS" id="PR00177">
    <property type="entry name" value="NMDARECEPTOR"/>
</dbReference>
<evidence type="ECO:0000256" key="14">
    <source>
        <dbReference type="SAM" id="Phobius"/>
    </source>
</evidence>
<reference evidence="17 19" key="2">
    <citation type="journal article" date="2013" name="Nature">
        <title>Insights into bilaterian evolution from three spiralian genomes.</title>
        <authorList>
            <person name="Simakov O."/>
            <person name="Marletaz F."/>
            <person name="Cho S.J."/>
            <person name="Edsinger-Gonzales E."/>
            <person name="Havlak P."/>
            <person name="Hellsten U."/>
            <person name="Kuo D.H."/>
            <person name="Larsson T."/>
            <person name="Lv J."/>
            <person name="Arendt D."/>
            <person name="Savage R."/>
            <person name="Osoegawa K."/>
            <person name="de Jong P."/>
            <person name="Grimwood J."/>
            <person name="Chapman J.A."/>
            <person name="Shapiro H."/>
            <person name="Aerts A."/>
            <person name="Otillar R.P."/>
            <person name="Terry A.Y."/>
            <person name="Boore J.L."/>
            <person name="Grigoriev I.V."/>
            <person name="Lindberg D.R."/>
            <person name="Seaver E.C."/>
            <person name="Weisblat D.A."/>
            <person name="Putnam N.H."/>
            <person name="Rokhsar D.S."/>
        </authorList>
    </citation>
    <scope>NUCLEOTIDE SEQUENCE</scope>
    <source>
        <strain evidence="17 19">I ESC-2004</strain>
    </source>
</reference>
<reference evidence="19" key="1">
    <citation type="submission" date="2012-12" db="EMBL/GenBank/DDBJ databases">
        <authorList>
            <person name="Hellsten U."/>
            <person name="Grimwood J."/>
            <person name="Chapman J.A."/>
            <person name="Shapiro H."/>
            <person name="Aerts A."/>
            <person name="Otillar R.P."/>
            <person name="Terry A.Y."/>
            <person name="Boore J.L."/>
            <person name="Simakov O."/>
            <person name="Marletaz F."/>
            <person name="Cho S.-J."/>
            <person name="Edsinger-Gonzales E."/>
            <person name="Havlak P."/>
            <person name="Kuo D.-H."/>
            <person name="Larsson T."/>
            <person name="Lv J."/>
            <person name="Arendt D."/>
            <person name="Savage R."/>
            <person name="Osoegawa K."/>
            <person name="de Jong P."/>
            <person name="Lindberg D.R."/>
            <person name="Seaver E.C."/>
            <person name="Weisblat D.A."/>
            <person name="Putnam N.H."/>
            <person name="Grigoriev I.V."/>
            <person name="Rokhsar D.S."/>
        </authorList>
    </citation>
    <scope>NUCLEOTIDE SEQUENCE</scope>
    <source>
        <strain evidence="19">I ESC-2004</strain>
    </source>
</reference>
<keyword evidence="4 14" id="KW-0812">Transmembrane</keyword>
<feature type="non-terminal residue" evidence="17">
    <location>
        <position position="1"/>
    </location>
</feature>
<evidence type="ECO:0000256" key="8">
    <source>
        <dbReference type="ARBA" id="ARBA00023170"/>
    </source>
</evidence>
<reference evidence="18" key="3">
    <citation type="submission" date="2015-06" db="UniProtKB">
        <authorList>
            <consortium name="EnsemblMetazoa"/>
        </authorList>
    </citation>
    <scope>IDENTIFICATION</scope>
</reference>
<evidence type="ECO:0000313" key="18">
    <source>
        <dbReference type="EnsemblMetazoa" id="CapteP77388"/>
    </source>
</evidence>
<evidence type="ECO:0008006" key="20">
    <source>
        <dbReference type="Google" id="ProtNLM"/>
    </source>
</evidence>
<dbReference type="Gene3D" id="1.10.287.70">
    <property type="match status" value="1"/>
</dbReference>
<evidence type="ECO:0000256" key="10">
    <source>
        <dbReference type="ARBA" id="ARBA00023286"/>
    </source>
</evidence>
<dbReference type="AlphaFoldDB" id="R7UZ93"/>
<keyword evidence="2" id="KW-0813">Transport</keyword>
<dbReference type="GO" id="GO:0015276">
    <property type="term" value="F:ligand-gated monoatomic ion channel activity"/>
    <property type="evidence" value="ECO:0007669"/>
    <property type="project" value="InterPro"/>
</dbReference>
<dbReference type="HOGENOM" id="CLU_007257_8_0_1"/>
<dbReference type="InterPro" id="IPR019594">
    <property type="entry name" value="Glu/Gly-bd"/>
</dbReference>
<feature type="transmembrane region" description="Helical" evidence="14">
    <location>
        <begin position="207"/>
        <end position="229"/>
    </location>
</feature>
<dbReference type="STRING" id="283909.R7UZ93"/>
<dbReference type="SUPFAM" id="SSF53850">
    <property type="entry name" value="Periplasmic binding protein-like II"/>
    <property type="match status" value="1"/>
</dbReference>
<evidence type="ECO:0000256" key="6">
    <source>
        <dbReference type="ARBA" id="ARBA00023065"/>
    </source>
</evidence>
<feature type="non-terminal residue" evidence="17">
    <location>
        <position position="261"/>
    </location>
</feature>
<keyword evidence="10" id="KW-1071">Ligand-gated ion channel</keyword>
<feature type="transmembrane region" description="Helical" evidence="14">
    <location>
        <begin position="123"/>
        <end position="147"/>
    </location>
</feature>
<dbReference type="InterPro" id="IPR001508">
    <property type="entry name" value="Iono_Glu_rcpt_met"/>
</dbReference>
<dbReference type="InterPro" id="IPR001320">
    <property type="entry name" value="Iontro_rcpt_C"/>
</dbReference>
<evidence type="ECO:0000256" key="3">
    <source>
        <dbReference type="ARBA" id="ARBA00022475"/>
    </source>
</evidence>
<dbReference type="EMBL" id="AMQN01020037">
    <property type="status" value="NOT_ANNOTATED_CDS"/>
    <property type="molecule type" value="Genomic_DNA"/>
</dbReference>
<evidence type="ECO:0000313" key="19">
    <source>
        <dbReference type="Proteomes" id="UP000014760"/>
    </source>
</evidence>
<dbReference type="SMART" id="SM00918">
    <property type="entry name" value="Lig_chan-Glu_bd"/>
    <property type="match status" value="1"/>
</dbReference>
<comment type="subcellular location">
    <subcellularLocation>
        <location evidence="1">Cell membrane</location>
        <topology evidence="1">Multi-pass membrane protein</topology>
    </subcellularLocation>
</comment>
<dbReference type="Pfam" id="PF10613">
    <property type="entry name" value="Lig_chan-Glu_bd"/>
    <property type="match status" value="1"/>
</dbReference>